<organism evidence="2 3">
    <name type="scientific">Colletotrichum nymphaeae SA-01</name>
    <dbReference type="NCBI Taxonomy" id="1460502"/>
    <lineage>
        <taxon>Eukaryota</taxon>
        <taxon>Fungi</taxon>
        <taxon>Dikarya</taxon>
        <taxon>Ascomycota</taxon>
        <taxon>Pezizomycotina</taxon>
        <taxon>Sordariomycetes</taxon>
        <taxon>Hypocreomycetidae</taxon>
        <taxon>Glomerellales</taxon>
        <taxon>Glomerellaceae</taxon>
        <taxon>Colletotrichum</taxon>
        <taxon>Colletotrichum acutatum species complex</taxon>
    </lineage>
</organism>
<keyword evidence="3" id="KW-1185">Reference proteome</keyword>
<reference evidence="2 3" key="1">
    <citation type="submission" date="2014-02" db="EMBL/GenBank/DDBJ databases">
        <title>The genome sequence of Colletotrichum nymphaeae SA-01.</title>
        <authorList>
            <person name="Baroncelli R."/>
            <person name="Thon M.R."/>
        </authorList>
    </citation>
    <scope>NUCLEOTIDE SEQUENCE [LARGE SCALE GENOMIC DNA]</scope>
    <source>
        <strain evidence="2 3">SA-01</strain>
    </source>
</reference>
<keyword evidence="1" id="KW-0812">Transmembrane</keyword>
<accession>A0A135TC71</accession>
<proteinExistence type="predicted"/>
<feature type="transmembrane region" description="Helical" evidence="1">
    <location>
        <begin position="6"/>
        <end position="29"/>
    </location>
</feature>
<gene>
    <name evidence="2" type="ORF">CNYM01_07128</name>
</gene>
<evidence type="ECO:0000313" key="3">
    <source>
        <dbReference type="Proteomes" id="UP000070054"/>
    </source>
</evidence>
<name>A0A135TC71_9PEZI</name>
<sequence>MYVRLGFQWASSLLGFLAIGMMVFPYLFFRYGKLIRGKSKFADASTSL</sequence>
<evidence type="ECO:0000313" key="2">
    <source>
        <dbReference type="EMBL" id="KXH45698.1"/>
    </source>
</evidence>
<keyword evidence="1" id="KW-0472">Membrane</keyword>
<dbReference type="AlphaFoldDB" id="A0A135TC71"/>
<dbReference type="Proteomes" id="UP000070054">
    <property type="component" value="Unassembled WGS sequence"/>
</dbReference>
<dbReference type="EMBL" id="JEMN01001169">
    <property type="protein sequence ID" value="KXH45698.1"/>
    <property type="molecule type" value="Genomic_DNA"/>
</dbReference>
<comment type="caution">
    <text evidence="2">The sequence shown here is derived from an EMBL/GenBank/DDBJ whole genome shotgun (WGS) entry which is preliminary data.</text>
</comment>
<keyword evidence="1" id="KW-1133">Transmembrane helix</keyword>
<protein>
    <submittedName>
        <fullName evidence="2">Uncharacterized protein</fullName>
    </submittedName>
</protein>
<evidence type="ECO:0000256" key="1">
    <source>
        <dbReference type="SAM" id="Phobius"/>
    </source>
</evidence>